<dbReference type="RefSeq" id="WP_080521826.1">
    <property type="nucleotide sequence ID" value="NZ_LPUF01000001.1"/>
</dbReference>
<protein>
    <recommendedName>
        <fullName evidence="4">Pilus assembly protein PilP</fullName>
    </recommendedName>
</protein>
<keyword evidence="1" id="KW-0732">Signal</keyword>
<keyword evidence="3" id="KW-1185">Reference proteome</keyword>
<feature type="chain" id="PRO_5012618971" description="Pilus assembly protein PilP" evidence="1">
    <location>
        <begin position="18"/>
        <end position="191"/>
    </location>
</feature>
<dbReference type="Proteomes" id="UP000191980">
    <property type="component" value="Unassembled WGS sequence"/>
</dbReference>
<dbReference type="EMBL" id="LPUF01000001">
    <property type="protein sequence ID" value="OQK17213.1"/>
    <property type="molecule type" value="Genomic_DNA"/>
</dbReference>
<dbReference type="STRING" id="1420851.AU255_04790"/>
<accession>A0A1V8M752</accession>
<evidence type="ECO:0000313" key="3">
    <source>
        <dbReference type="Proteomes" id="UP000191980"/>
    </source>
</evidence>
<evidence type="ECO:0000313" key="2">
    <source>
        <dbReference type="EMBL" id="OQK17213.1"/>
    </source>
</evidence>
<reference evidence="2 3" key="1">
    <citation type="submission" date="2015-12" db="EMBL/GenBank/DDBJ databases">
        <authorList>
            <person name="Shamseldin A."/>
            <person name="Moawad H."/>
            <person name="Abd El-Rahim W.M."/>
            <person name="Sadowsky M.J."/>
        </authorList>
    </citation>
    <scope>NUCLEOTIDE SEQUENCE [LARGE SCALE GENOMIC DNA]</scope>
    <source>
        <strain evidence="2 3">WF1</strain>
    </source>
</reference>
<proteinExistence type="predicted"/>
<evidence type="ECO:0000256" key="1">
    <source>
        <dbReference type="SAM" id="SignalP"/>
    </source>
</evidence>
<sequence>MRWLVFGLLGFCSLVFAAQKQVQEQAPEQVQEQVKKQVPGQVQEEVQKQVPEKVQEGAPGNRVYRKSSGLNVNNVNKTVKVLRDPSAMSGNFRQALRGLQGKSPPVIQGVPTAVGAKKFELPEIEIVGRVYSENKPATVVLKANGKYHHFVEGDQLTRVIDDQLVTFHVQEINEHRVRLLVMPFNKILIFN</sequence>
<evidence type="ECO:0008006" key="4">
    <source>
        <dbReference type="Google" id="ProtNLM"/>
    </source>
</evidence>
<comment type="caution">
    <text evidence="2">The sequence shown here is derived from an EMBL/GenBank/DDBJ whole genome shotgun (WGS) entry which is preliminary data.</text>
</comment>
<dbReference type="AlphaFoldDB" id="A0A1V8M752"/>
<organism evidence="2 3">
    <name type="scientific">Methyloprofundus sedimenti</name>
    <dbReference type="NCBI Taxonomy" id="1420851"/>
    <lineage>
        <taxon>Bacteria</taxon>
        <taxon>Pseudomonadati</taxon>
        <taxon>Pseudomonadota</taxon>
        <taxon>Gammaproteobacteria</taxon>
        <taxon>Methylococcales</taxon>
        <taxon>Methylococcaceae</taxon>
        <taxon>Methyloprofundus</taxon>
    </lineage>
</organism>
<name>A0A1V8M752_9GAMM</name>
<feature type="signal peptide" evidence="1">
    <location>
        <begin position="1"/>
        <end position="17"/>
    </location>
</feature>
<dbReference type="OrthoDB" id="10018698at2"/>
<gene>
    <name evidence="2" type="ORF">AU255_04790</name>
</gene>